<reference evidence="4" key="1">
    <citation type="submission" date="2021-02" db="EMBL/GenBank/DDBJ databases">
        <authorList>
            <person name="Nowell W R."/>
        </authorList>
    </citation>
    <scope>NUCLEOTIDE SEQUENCE</scope>
</reference>
<dbReference type="Gene3D" id="3.30.420.10">
    <property type="entry name" value="Ribonuclease H-like superfamily/Ribonuclease H"/>
    <property type="match status" value="1"/>
</dbReference>
<evidence type="ECO:0000259" key="3">
    <source>
        <dbReference type="PROSITE" id="PS50994"/>
    </source>
</evidence>
<dbReference type="InterPro" id="IPR050951">
    <property type="entry name" value="Retrovirus_Pol_polyprotein"/>
</dbReference>
<dbReference type="PANTHER" id="PTHR37984:SF5">
    <property type="entry name" value="PROTEIN NYNRIN-LIKE"/>
    <property type="match status" value="1"/>
</dbReference>
<protein>
    <recommendedName>
        <fullName evidence="3">Integrase catalytic domain-containing protein</fullName>
    </recommendedName>
</protein>
<evidence type="ECO:0000313" key="4">
    <source>
        <dbReference type="EMBL" id="CAF4676498.1"/>
    </source>
</evidence>
<accession>A0A821H1Z2</accession>
<dbReference type="EMBL" id="CAJOBR010002362">
    <property type="protein sequence ID" value="CAF4676498.1"/>
    <property type="molecule type" value="Genomic_DNA"/>
</dbReference>
<proteinExistence type="predicted"/>
<comment type="caution">
    <text evidence="4">The sequence shown here is derived from an EMBL/GenBank/DDBJ whole genome shotgun (WGS) entry which is preliminary data.</text>
</comment>
<organism evidence="4 5">
    <name type="scientific">Rotaria socialis</name>
    <dbReference type="NCBI Taxonomy" id="392032"/>
    <lineage>
        <taxon>Eukaryota</taxon>
        <taxon>Metazoa</taxon>
        <taxon>Spiralia</taxon>
        <taxon>Gnathifera</taxon>
        <taxon>Rotifera</taxon>
        <taxon>Eurotatoria</taxon>
        <taxon>Bdelloidea</taxon>
        <taxon>Philodinida</taxon>
        <taxon>Philodinidae</taxon>
        <taxon>Rotaria</taxon>
    </lineage>
</organism>
<dbReference type="PROSITE" id="PS50994">
    <property type="entry name" value="INTEGRASE"/>
    <property type="match status" value="1"/>
</dbReference>
<sequence length="1147" mass="131135">MTSASILSPAKIATASSVTTFSKVLMPTTVNKNMKLKNDFIDKILRIRNESLNNPVFTLERYNQTIELINNAKLKSSARRNDQEISLLKTYDVLNLSNQDKLVKKIQGSEDTSIKYYVPINEVYDLFISECNECNIKRAKPKNSSKLVVRPIISNDFHSRGQVDLIDMQSSPDGKFKFILNYQDHFTKFCILRPLKSKTAAEVAYNLLDIFTTFGAPAILQSDNGREFVAKVIEELALIWKDLKIVHGKPRHPQSQGSVERSNQDTKQLLGTWIRENNSTKWAEGLRFVQFQKNSCFHRVLNNSPYAVLFGNQPKLGLSSTSLHPSIFNDITTEEELTNELGLLTNDALDVNSSASDSEEDELKIDEPNINDELKDNDQLNITEQNEKNDELLTNRAKRTNDIRETARQGQKRQADEFLRNTAKRHKLADLNVGDNVLIPVPDVDRGPTDARNVLAVVMEIKDDKYKLGVEQGIINGYYSFHQISKATGTSTILVENVDQGIKKSLREVVKLQSITGGQGMLKCSCKGGCTTNLITNCHLLPLSIDSDDINEESDSDIKVNDTELHRHFTRITNIVYLSIMLFVKRKLWTISSSIFLVIGIGILIVISNLFLMFKQRQNTIHMNNILSNLKLQMNQIENSSRIYKSFENDLQSIVTTVECVGPLYNQSCLYKNLYYTNRGFWALSLKETNLSLPGVRLEALATVDYRPNHRVFDTYEELHQFVRFSIDPIVLPGVTIHFNQRWHKNIGHALFDGLYPAYVALIRFAPKHLRIFRIFVGLDDANCNNCFSEDVYSRFAGGGFIKSNIIDMIMPNRWLLFEELILGSGMMCQRCIQSNYQLAGGVELDGSRLFRDRMYKQHGIIPIDIRKNHSAEKRDPKIPLNTYIIHNKRFTTEEQEEIQMAISEINNYTDKHINKSLDDIKKLPYPLINVFYLNYRNITAKTNVSNELIDNDFIAQLRVLRDMDIHITGPGTGQMYQTFLRDGSININLGGLNPYKKEKTPIAYPSFLEQYVTAGTPYIKGLYYPINKRRDGITRIELVKLIKQAAQLIMQGFSIPVKAKDNLAPDGQVFVEQCENDKEFCSLVTIRKSGYFWCNNMWTEDLVHERRQWAPGGIPIGDSNVSCSFNRTLLRLLREKYAIEYRPGRE</sequence>
<gene>
    <name evidence="4" type="ORF">QYT958_LOCUS16366</name>
</gene>
<feature type="region of interest" description="Disordered" evidence="1">
    <location>
        <begin position="352"/>
        <end position="389"/>
    </location>
</feature>
<evidence type="ECO:0000256" key="2">
    <source>
        <dbReference type="SAM" id="Phobius"/>
    </source>
</evidence>
<dbReference type="GO" id="GO:0015074">
    <property type="term" value="P:DNA integration"/>
    <property type="evidence" value="ECO:0007669"/>
    <property type="project" value="InterPro"/>
</dbReference>
<dbReference type="GO" id="GO:0003676">
    <property type="term" value="F:nucleic acid binding"/>
    <property type="evidence" value="ECO:0007669"/>
    <property type="project" value="InterPro"/>
</dbReference>
<evidence type="ECO:0000256" key="1">
    <source>
        <dbReference type="SAM" id="MobiDB-lite"/>
    </source>
</evidence>
<evidence type="ECO:0000313" key="5">
    <source>
        <dbReference type="Proteomes" id="UP000663848"/>
    </source>
</evidence>
<keyword evidence="2" id="KW-0472">Membrane</keyword>
<dbReference type="InterPro" id="IPR012337">
    <property type="entry name" value="RNaseH-like_sf"/>
</dbReference>
<dbReference type="Proteomes" id="UP000663848">
    <property type="component" value="Unassembled WGS sequence"/>
</dbReference>
<feature type="domain" description="Integrase catalytic" evidence="3">
    <location>
        <begin position="147"/>
        <end position="313"/>
    </location>
</feature>
<dbReference type="InterPro" id="IPR036397">
    <property type="entry name" value="RNaseH_sf"/>
</dbReference>
<dbReference type="PANTHER" id="PTHR37984">
    <property type="entry name" value="PROTEIN CBG26694"/>
    <property type="match status" value="1"/>
</dbReference>
<keyword evidence="2" id="KW-1133">Transmembrane helix</keyword>
<dbReference type="InterPro" id="IPR001584">
    <property type="entry name" value="Integrase_cat-core"/>
</dbReference>
<feature type="transmembrane region" description="Helical" evidence="2">
    <location>
        <begin position="588"/>
        <end position="614"/>
    </location>
</feature>
<dbReference type="SUPFAM" id="SSF53098">
    <property type="entry name" value="Ribonuclease H-like"/>
    <property type="match status" value="1"/>
</dbReference>
<keyword evidence="2" id="KW-0812">Transmembrane</keyword>
<dbReference type="AlphaFoldDB" id="A0A821H1Z2"/>
<name>A0A821H1Z2_9BILA</name>